<organism evidence="9 10">
    <name type="scientific">Parastrongyloides trichosuri</name>
    <name type="common">Possum-specific nematode worm</name>
    <dbReference type="NCBI Taxonomy" id="131310"/>
    <lineage>
        <taxon>Eukaryota</taxon>
        <taxon>Metazoa</taxon>
        <taxon>Ecdysozoa</taxon>
        <taxon>Nematoda</taxon>
        <taxon>Chromadorea</taxon>
        <taxon>Rhabditida</taxon>
        <taxon>Tylenchina</taxon>
        <taxon>Panagrolaimomorpha</taxon>
        <taxon>Strongyloidoidea</taxon>
        <taxon>Strongyloididae</taxon>
        <taxon>Parastrongyloides</taxon>
    </lineage>
</organism>
<keyword evidence="9" id="KW-1185">Reference proteome</keyword>
<reference evidence="10" key="1">
    <citation type="submission" date="2017-02" db="UniProtKB">
        <authorList>
            <consortium name="WormBaseParasite"/>
        </authorList>
    </citation>
    <scope>IDENTIFICATION</scope>
</reference>
<proteinExistence type="predicted"/>
<dbReference type="Pfam" id="PF02785">
    <property type="entry name" value="Biotin_carb_C"/>
    <property type="match status" value="1"/>
</dbReference>
<evidence type="ECO:0000313" key="9">
    <source>
        <dbReference type="Proteomes" id="UP000038045"/>
    </source>
</evidence>
<dbReference type="STRING" id="131310.A0A0N4Z8Z6"/>
<evidence type="ECO:0000256" key="6">
    <source>
        <dbReference type="SAM" id="MobiDB-lite"/>
    </source>
</evidence>
<evidence type="ECO:0000256" key="5">
    <source>
        <dbReference type="PROSITE-ProRule" id="PRU00409"/>
    </source>
</evidence>
<keyword evidence="3 5" id="KW-0067">ATP-binding</keyword>
<dbReference type="InterPro" id="IPR050856">
    <property type="entry name" value="Biotin_carboxylase_complex"/>
</dbReference>
<feature type="compositionally biased region" description="Basic and acidic residues" evidence="6">
    <location>
        <begin position="341"/>
        <end position="352"/>
    </location>
</feature>
<dbReference type="SUPFAM" id="SSF56059">
    <property type="entry name" value="Glutathione synthetase ATP-binding domain-like"/>
    <property type="match status" value="1"/>
</dbReference>
<dbReference type="SMART" id="SM00878">
    <property type="entry name" value="Biotin_carb_C"/>
    <property type="match status" value="1"/>
</dbReference>
<dbReference type="InterPro" id="IPR005479">
    <property type="entry name" value="CPAse_ATP-bd"/>
</dbReference>
<dbReference type="Gene3D" id="3.30.470.20">
    <property type="entry name" value="ATP-grasp fold, B domain"/>
    <property type="match status" value="1"/>
</dbReference>
<evidence type="ECO:0000256" key="4">
    <source>
        <dbReference type="ARBA" id="ARBA00023267"/>
    </source>
</evidence>
<feature type="region of interest" description="Disordered" evidence="6">
    <location>
        <begin position="317"/>
        <end position="379"/>
    </location>
</feature>
<feature type="compositionally biased region" description="Basic residues" evidence="6">
    <location>
        <begin position="353"/>
        <end position="369"/>
    </location>
</feature>
<feature type="compositionally biased region" description="Gly residues" evidence="6">
    <location>
        <begin position="328"/>
        <end position="340"/>
    </location>
</feature>
<dbReference type="PROSITE" id="PS00867">
    <property type="entry name" value="CPSASE_2"/>
    <property type="match status" value="1"/>
</dbReference>
<accession>A0A0N4Z8Z6</accession>
<feature type="domain" description="Biotin carboxylation" evidence="8">
    <location>
        <begin position="1"/>
        <end position="242"/>
    </location>
</feature>
<dbReference type="GO" id="GO:0005524">
    <property type="term" value="F:ATP binding"/>
    <property type="evidence" value="ECO:0007669"/>
    <property type="project" value="UniProtKB-UniRule"/>
</dbReference>
<feature type="domain" description="ATP-grasp" evidence="7">
    <location>
        <begin position="52"/>
        <end position="115"/>
    </location>
</feature>
<dbReference type="WBParaSite" id="PTRK_0000378700.1">
    <property type="protein sequence ID" value="PTRK_0000378700.1"/>
    <property type="gene ID" value="PTRK_0000378700"/>
</dbReference>
<evidence type="ECO:0000256" key="2">
    <source>
        <dbReference type="ARBA" id="ARBA00022741"/>
    </source>
</evidence>
<feature type="region of interest" description="Disordered" evidence="6">
    <location>
        <begin position="275"/>
        <end position="305"/>
    </location>
</feature>
<evidence type="ECO:0000259" key="8">
    <source>
        <dbReference type="PROSITE" id="PS50979"/>
    </source>
</evidence>
<sequence>HRAAGSLRHALPGLWRHPRGYRRGGRRQISPYYDPMIAKLIVHAATREGAAAVRAAKAVDYQGAGTIEFIADASDGLKADRIWFMEMNTRLQVEHPVTESITGVDLVEWQLRVAAGQPVPLAQADIPMKGWAMEARLYAEDPANGFLPSIGRLDHFVMPDDIRVDTGVMQGGEVSQFYDPMIAKLIVHEDTREAAAARLADACREVEVWPVKTNAGFMARCLDHPRFVKGDVDTGFIAAEEGALIAPAQVSARALAAAAGQIGLEADAAAFDAPDNVLAPAPGSGVRRRRRGRVPTPQVQRTGGRLRLRRRLARAYAGQDRRCARQGRGQGGQGSAGRGAGGHEDGARPDRALRRRGGRVQCRRRRSGHGRCGAGRCES</sequence>
<keyword evidence="4" id="KW-0092">Biotin</keyword>
<keyword evidence="2 5" id="KW-0547">Nucleotide-binding</keyword>
<dbReference type="InterPro" id="IPR011761">
    <property type="entry name" value="ATP-grasp"/>
</dbReference>
<dbReference type="GO" id="GO:0016874">
    <property type="term" value="F:ligase activity"/>
    <property type="evidence" value="ECO:0007669"/>
    <property type="project" value="UniProtKB-KW"/>
</dbReference>
<name>A0A0N4Z8Z6_PARTI</name>
<evidence type="ECO:0000313" key="10">
    <source>
        <dbReference type="WBParaSite" id="PTRK_0000378700.1"/>
    </source>
</evidence>
<evidence type="ECO:0000256" key="1">
    <source>
        <dbReference type="ARBA" id="ARBA00022598"/>
    </source>
</evidence>
<feature type="compositionally biased region" description="Low complexity" evidence="6">
    <location>
        <begin position="294"/>
        <end position="303"/>
    </location>
</feature>
<dbReference type="PROSITE" id="PS50975">
    <property type="entry name" value="ATP_GRASP"/>
    <property type="match status" value="1"/>
</dbReference>
<dbReference type="InterPro" id="IPR005482">
    <property type="entry name" value="Biotin_COase_C"/>
</dbReference>
<dbReference type="GO" id="GO:0046872">
    <property type="term" value="F:metal ion binding"/>
    <property type="evidence" value="ECO:0007669"/>
    <property type="project" value="InterPro"/>
</dbReference>
<dbReference type="Proteomes" id="UP000038045">
    <property type="component" value="Unplaced"/>
</dbReference>
<dbReference type="AlphaFoldDB" id="A0A0N4Z8Z6"/>
<keyword evidence="1" id="KW-0436">Ligase</keyword>
<dbReference type="PANTHER" id="PTHR18866:SF33">
    <property type="entry name" value="METHYLCROTONOYL-COA CARBOXYLASE SUBUNIT ALPHA, MITOCHONDRIAL-RELATED"/>
    <property type="match status" value="1"/>
</dbReference>
<dbReference type="InterPro" id="IPR011054">
    <property type="entry name" value="Rudment_hybrid_motif"/>
</dbReference>
<evidence type="ECO:0000256" key="3">
    <source>
        <dbReference type="ARBA" id="ARBA00022840"/>
    </source>
</evidence>
<dbReference type="SUPFAM" id="SSF51246">
    <property type="entry name" value="Rudiment single hybrid motif"/>
    <property type="match status" value="2"/>
</dbReference>
<dbReference type="PROSITE" id="PS50979">
    <property type="entry name" value="BC"/>
    <property type="match status" value="1"/>
</dbReference>
<dbReference type="Pfam" id="PF02786">
    <property type="entry name" value="CPSase_L_D2"/>
    <property type="match status" value="1"/>
</dbReference>
<evidence type="ECO:0000259" key="7">
    <source>
        <dbReference type="PROSITE" id="PS50975"/>
    </source>
</evidence>
<dbReference type="PANTHER" id="PTHR18866">
    <property type="entry name" value="CARBOXYLASE:PYRUVATE/ACETYL-COA/PROPIONYL-COA CARBOXYLASE"/>
    <property type="match status" value="1"/>
</dbReference>
<protein>
    <submittedName>
        <fullName evidence="10">3-methylcrotonyl-CoA carboxylase</fullName>
    </submittedName>
</protein>
<dbReference type="InterPro" id="IPR011764">
    <property type="entry name" value="Biotin_carboxylation_dom"/>
</dbReference>